<dbReference type="Pfam" id="PF17801">
    <property type="entry name" value="Melibiase_C"/>
    <property type="match status" value="1"/>
</dbReference>
<evidence type="ECO:0000256" key="1">
    <source>
        <dbReference type="ARBA" id="ARBA00001255"/>
    </source>
</evidence>
<dbReference type="GO" id="GO:0016052">
    <property type="term" value="P:carbohydrate catabolic process"/>
    <property type="evidence" value="ECO:0007669"/>
    <property type="project" value="UniProtKB-ARBA"/>
</dbReference>
<dbReference type="PRINTS" id="PR00740">
    <property type="entry name" value="GLHYDRLASE27"/>
</dbReference>
<dbReference type="Gene3D" id="3.20.20.70">
    <property type="entry name" value="Aldolase class I"/>
    <property type="match status" value="1"/>
</dbReference>
<dbReference type="PANTHER" id="PTHR11452:SF75">
    <property type="entry name" value="ALPHA-GALACTOSIDASE MEL1"/>
    <property type="match status" value="1"/>
</dbReference>
<evidence type="ECO:0000256" key="3">
    <source>
        <dbReference type="ARBA" id="ARBA00012755"/>
    </source>
</evidence>
<dbReference type="SUPFAM" id="SSF51445">
    <property type="entry name" value="(Trans)glycosidases"/>
    <property type="match status" value="1"/>
</dbReference>
<evidence type="ECO:0000256" key="6">
    <source>
        <dbReference type="ARBA" id="ARBA00023157"/>
    </source>
</evidence>
<organism evidence="10 11">
    <name type="scientific">Bacteroides graminisolvens</name>
    <dbReference type="NCBI Taxonomy" id="477666"/>
    <lineage>
        <taxon>Bacteria</taxon>
        <taxon>Pseudomonadati</taxon>
        <taxon>Bacteroidota</taxon>
        <taxon>Bacteroidia</taxon>
        <taxon>Bacteroidales</taxon>
        <taxon>Bacteroidaceae</taxon>
        <taxon>Bacteroides</taxon>
    </lineage>
</organism>
<dbReference type="InterPro" id="IPR013785">
    <property type="entry name" value="Aldolase_TIM"/>
</dbReference>
<keyword evidence="4" id="KW-0732">Signal</keyword>
<protein>
    <recommendedName>
        <fullName evidence="3 8">Alpha-galactosidase</fullName>
        <ecNumber evidence="3 8">3.2.1.22</ecNumber>
    </recommendedName>
    <alternativeName>
        <fullName evidence="8">Melibiase</fullName>
    </alternativeName>
</protein>
<dbReference type="SUPFAM" id="SSF51011">
    <property type="entry name" value="Glycosyl hydrolase domain"/>
    <property type="match status" value="1"/>
</dbReference>
<comment type="caution">
    <text evidence="10">The sequence shown here is derived from an EMBL/GenBank/DDBJ whole genome shotgun (WGS) entry which is preliminary data.</text>
</comment>
<keyword evidence="5 8" id="KW-0378">Hydrolase</keyword>
<comment type="similarity">
    <text evidence="2 8">Belongs to the glycosyl hydrolase 27 family.</text>
</comment>
<dbReference type="Pfam" id="PF16499">
    <property type="entry name" value="Melibiase_2"/>
    <property type="match status" value="1"/>
</dbReference>
<evidence type="ECO:0000256" key="5">
    <source>
        <dbReference type="ARBA" id="ARBA00022801"/>
    </source>
</evidence>
<dbReference type="InterPro" id="IPR013780">
    <property type="entry name" value="Glyco_hydro_b"/>
</dbReference>
<dbReference type="Gene3D" id="2.60.40.1180">
    <property type="entry name" value="Golgi alpha-mannosidase II"/>
    <property type="match status" value="1"/>
</dbReference>
<dbReference type="PANTHER" id="PTHR11452">
    <property type="entry name" value="ALPHA-GALACTOSIDASE/ALPHA-N-ACETYLGALACTOSAMINIDASE"/>
    <property type="match status" value="1"/>
</dbReference>
<sequence>MPLALNAQKFEGLAQTPPMGWNSWNKFACNIDENLIKTIADAMVESGLRDAGYVYLNLDDCWHGERDSLGFIQADPLKFPSGMKALGDYIHSKGLKFGIYSDAGRKTCGGRPGSFGHEYQDALQYAKWGVDYLKYDWCETEDINPVGAYNLMRDALRAAGCPILFSMCEWGHSKPWTWAKETGHMWRTTGDIFNCFDCVDQHPGWAAYGVLQILDMQNGLRQYAGPGHWNDPDMLEVGNGQSVNEDRAHFSMWSMLAAPLILGNDIRSMSQQTKDILMNKEVIAVNQDKLGIQGLKFAAEDGLEFWFKPLADNDWAFCVLNRSTTDKQYVIDWQKFNLYDEVSKRFTDFDSKVYTIRNLWTNQNEGDTKKVRPVTIPGHDVVMYRLSVAKKKK</sequence>
<evidence type="ECO:0000259" key="9">
    <source>
        <dbReference type="Pfam" id="PF17801"/>
    </source>
</evidence>
<dbReference type="AlphaFoldDB" id="A0A3D2SDW8"/>
<evidence type="ECO:0000256" key="8">
    <source>
        <dbReference type="RuleBase" id="RU361168"/>
    </source>
</evidence>
<dbReference type="CDD" id="cd14792">
    <property type="entry name" value="GH27"/>
    <property type="match status" value="1"/>
</dbReference>
<evidence type="ECO:0000313" key="10">
    <source>
        <dbReference type="EMBL" id="HCK23798.1"/>
    </source>
</evidence>
<dbReference type="FunFam" id="3.20.20.70:FF:000202">
    <property type="entry name" value="Alpha-galactosidase"/>
    <property type="match status" value="1"/>
</dbReference>
<dbReference type="EMBL" id="DPVG01000119">
    <property type="protein sequence ID" value="HCK23798.1"/>
    <property type="molecule type" value="Genomic_DNA"/>
</dbReference>
<keyword evidence="6 8" id="KW-1015">Disulfide bond</keyword>
<dbReference type="InterPro" id="IPR041233">
    <property type="entry name" value="Melibiase_C"/>
</dbReference>
<dbReference type="EC" id="3.2.1.22" evidence="3 8"/>
<keyword evidence="7 8" id="KW-0326">Glycosidase</keyword>
<gene>
    <name evidence="10" type="ORF">DHW31_03290</name>
</gene>
<evidence type="ECO:0000313" key="11">
    <source>
        <dbReference type="Proteomes" id="UP000263098"/>
    </source>
</evidence>
<proteinExistence type="inferred from homology"/>
<reference evidence="10 11" key="1">
    <citation type="journal article" date="2018" name="Nat. Biotechnol.">
        <title>A standardized bacterial taxonomy based on genome phylogeny substantially revises the tree of life.</title>
        <authorList>
            <person name="Parks D.H."/>
            <person name="Chuvochina M."/>
            <person name="Waite D.W."/>
            <person name="Rinke C."/>
            <person name="Skarshewski A."/>
            <person name="Chaumeil P.A."/>
            <person name="Hugenholtz P."/>
        </authorList>
    </citation>
    <scope>NUCLEOTIDE SEQUENCE [LARGE SCALE GENOMIC DNA]</scope>
    <source>
        <strain evidence="10">UBA9667</strain>
    </source>
</reference>
<accession>A0A3D2SDW8</accession>
<dbReference type="InterPro" id="IPR002241">
    <property type="entry name" value="Glyco_hydro_27"/>
</dbReference>
<dbReference type="InterPro" id="IPR000111">
    <property type="entry name" value="Glyco_hydro_27/36_CS"/>
</dbReference>
<name>A0A3D2SDW8_9BACE</name>
<evidence type="ECO:0000256" key="4">
    <source>
        <dbReference type="ARBA" id="ARBA00022729"/>
    </source>
</evidence>
<dbReference type="Proteomes" id="UP000263098">
    <property type="component" value="Unassembled WGS sequence"/>
</dbReference>
<dbReference type="PROSITE" id="PS00512">
    <property type="entry name" value="ALPHA_GALACTOSIDASE"/>
    <property type="match status" value="1"/>
</dbReference>
<dbReference type="GO" id="GO:0004557">
    <property type="term" value="F:alpha-galactosidase activity"/>
    <property type="evidence" value="ECO:0007669"/>
    <property type="project" value="UniProtKB-EC"/>
</dbReference>
<evidence type="ECO:0000256" key="2">
    <source>
        <dbReference type="ARBA" id="ARBA00009743"/>
    </source>
</evidence>
<dbReference type="InterPro" id="IPR017853">
    <property type="entry name" value="GH"/>
</dbReference>
<comment type="catalytic activity">
    <reaction evidence="1 8">
        <text>Hydrolysis of terminal, non-reducing alpha-D-galactose residues in alpha-D-galactosides, including galactose oligosaccharides, galactomannans and galactolipids.</text>
        <dbReference type="EC" id="3.2.1.22"/>
    </reaction>
</comment>
<evidence type="ECO:0000256" key="7">
    <source>
        <dbReference type="ARBA" id="ARBA00023295"/>
    </source>
</evidence>
<feature type="domain" description="Alpha galactosidase C-terminal" evidence="9">
    <location>
        <begin position="301"/>
        <end position="386"/>
    </location>
</feature>